<evidence type="ECO:0000313" key="4">
    <source>
        <dbReference type="EMBL" id="CAF5046595.1"/>
    </source>
</evidence>
<dbReference type="GO" id="GO:1901379">
    <property type="term" value="P:regulation of potassium ion transmembrane transport"/>
    <property type="evidence" value="ECO:0007669"/>
    <property type="project" value="TreeGrafter"/>
</dbReference>
<feature type="non-terminal residue" evidence="4">
    <location>
        <position position="1"/>
    </location>
</feature>
<dbReference type="PANTHER" id="PTHR43150">
    <property type="entry name" value="HYPERKINETIC, ISOFORM M"/>
    <property type="match status" value="1"/>
</dbReference>
<keyword evidence="2" id="KW-0560">Oxidoreductase</keyword>
<dbReference type="EMBL" id="CAJOBH010164233">
    <property type="protein sequence ID" value="CAF4889360.1"/>
    <property type="molecule type" value="Genomic_DNA"/>
</dbReference>
<evidence type="ECO:0000313" key="3">
    <source>
        <dbReference type="EMBL" id="CAF4889360.1"/>
    </source>
</evidence>
<dbReference type="InterPro" id="IPR005399">
    <property type="entry name" value="K_chnl_volt-dep_bsu_KCNAB-rel"/>
</dbReference>
<proteinExistence type="predicted"/>
<sequence>SPLACGLLTGKYEDGVPLHSRAAIKGYGWLKEKVLNEEGRKQQDKLRELAILASKL</sequence>
<dbReference type="EMBL" id="CAJOBI010223252">
    <property type="protein sequence ID" value="CAF5046595.1"/>
    <property type="molecule type" value="Genomic_DNA"/>
</dbReference>
<dbReference type="GO" id="GO:0016491">
    <property type="term" value="F:oxidoreductase activity"/>
    <property type="evidence" value="ECO:0007669"/>
    <property type="project" value="UniProtKB-KW"/>
</dbReference>
<comment type="caution">
    <text evidence="4">The sequence shown here is derived from an EMBL/GenBank/DDBJ whole genome shotgun (WGS) entry which is preliminary data.</text>
</comment>
<evidence type="ECO:0000256" key="1">
    <source>
        <dbReference type="ARBA" id="ARBA00022857"/>
    </source>
</evidence>
<evidence type="ECO:0000313" key="5">
    <source>
        <dbReference type="Proteomes" id="UP000676336"/>
    </source>
</evidence>
<dbReference type="Proteomes" id="UP000681967">
    <property type="component" value="Unassembled WGS sequence"/>
</dbReference>
<dbReference type="PANTHER" id="PTHR43150:SF2">
    <property type="entry name" value="HYPERKINETIC, ISOFORM M"/>
    <property type="match status" value="1"/>
</dbReference>
<name>A0A8S3ECU0_9BILA</name>
<dbReference type="GO" id="GO:0008076">
    <property type="term" value="C:voltage-gated potassium channel complex"/>
    <property type="evidence" value="ECO:0007669"/>
    <property type="project" value="TreeGrafter"/>
</dbReference>
<dbReference type="GO" id="GO:0015459">
    <property type="term" value="F:potassium channel regulator activity"/>
    <property type="evidence" value="ECO:0007669"/>
    <property type="project" value="TreeGrafter"/>
</dbReference>
<dbReference type="GO" id="GO:0044325">
    <property type="term" value="F:transmembrane transporter binding"/>
    <property type="evidence" value="ECO:0007669"/>
    <property type="project" value="TreeGrafter"/>
</dbReference>
<dbReference type="Proteomes" id="UP000676336">
    <property type="component" value="Unassembled WGS sequence"/>
</dbReference>
<accession>A0A8S3ECU0</accession>
<dbReference type="Gene3D" id="3.20.20.100">
    <property type="entry name" value="NADP-dependent oxidoreductase domain"/>
    <property type="match status" value="1"/>
</dbReference>
<organism evidence="4 5">
    <name type="scientific">Rotaria magnacalcarata</name>
    <dbReference type="NCBI Taxonomy" id="392030"/>
    <lineage>
        <taxon>Eukaryota</taxon>
        <taxon>Metazoa</taxon>
        <taxon>Spiralia</taxon>
        <taxon>Gnathifera</taxon>
        <taxon>Rotifera</taxon>
        <taxon>Eurotatoria</taxon>
        <taxon>Bdelloidea</taxon>
        <taxon>Philodinida</taxon>
        <taxon>Philodinidae</taxon>
        <taxon>Rotaria</taxon>
    </lineage>
</organism>
<dbReference type="AlphaFoldDB" id="A0A8S3ECU0"/>
<keyword evidence="1" id="KW-0521">NADP</keyword>
<evidence type="ECO:0000256" key="2">
    <source>
        <dbReference type="ARBA" id="ARBA00023002"/>
    </source>
</evidence>
<reference evidence="4" key="1">
    <citation type="submission" date="2021-02" db="EMBL/GenBank/DDBJ databases">
        <authorList>
            <person name="Nowell W R."/>
        </authorList>
    </citation>
    <scope>NUCLEOTIDE SEQUENCE</scope>
</reference>
<gene>
    <name evidence="3" type="ORF">BYL167_LOCUS51689</name>
    <name evidence="4" type="ORF">SMN809_LOCUS58943</name>
</gene>
<feature type="non-terminal residue" evidence="4">
    <location>
        <position position="56"/>
    </location>
</feature>
<dbReference type="InterPro" id="IPR036812">
    <property type="entry name" value="NAD(P)_OxRdtase_dom_sf"/>
</dbReference>
<protein>
    <submittedName>
        <fullName evidence="4">Uncharacterized protein</fullName>
    </submittedName>
</protein>